<sequence length="180" mass="19367">MASALCGSYVVALPLVVAQLNFEGGEIYPLLLGTMTILAAFLHRNETLKHYASQHQSVTLVTSVWGSAVAFLILFGSFAIEHAGSLVLTAASISMLTVCNVAIVTLHWEYSYQKRTTETTRAFEAMDSFLQTCIGLVVPSAISLFLGFCSLNVFWGLAAAFACFGVYLLISIKVDALPGM</sequence>
<feature type="transmembrane region" description="Helical" evidence="1">
    <location>
        <begin position="129"/>
        <end position="148"/>
    </location>
</feature>
<evidence type="ECO:0000313" key="2">
    <source>
        <dbReference type="EMBL" id="QPK79336.1"/>
    </source>
</evidence>
<proteinExistence type="predicted"/>
<feature type="transmembrane region" description="Helical" evidence="1">
    <location>
        <begin position="154"/>
        <end position="172"/>
    </location>
</feature>
<evidence type="ECO:0000256" key="1">
    <source>
        <dbReference type="SAM" id="Phobius"/>
    </source>
</evidence>
<organism evidence="2 3">
    <name type="scientific">Corynebacterium lizhenjunii</name>
    <dbReference type="NCBI Taxonomy" id="2709394"/>
    <lineage>
        <taxon>Bacteria</taxon>
        <taxon>Bacillati</taxon>
        <taxon>Actinomycetota</taxon>
        <taxon>Actinomycetes</taxon>
        <taxon>Mycobacteriales</taxon>
        <taxon>Corynebacteriaceae</taxon>
        <taxon>Corynebacterium</taxon>
    </lineage>
</organism>
<dbReference type="KEGG" id="cliz:G7Y31_01005"/>
<dbReference type="EMBL" id="CP064954">
    <property type="protein sequence ID" value="QPK79336.1"/>
    <property type="molecule type" value="Genomic_DNA"/>
</dbReference>
<protein>
    <submittedName>
        <fullName evidence="2">Uncharacterized protein</fullName>
    </submittedName>
</protein>
<accession>A0A7T0PAQ7</accession>
<dbReference type="RefSeq" id="WP_165011137.1">
    <property type="nucleotide sequence ID" value="NZ_CP064954.1"/>
</dbReference>
<keyword evidence="3" id="KW-1185">Reference proteome</keyword>
<keyword evidence="1" id="KW-1133">Transmembrane helix</keyword>
<feature type="transmembrane region" description="Helical" evidence="1">
    <location>
        <begin position="86"/>
        <end position="108"/>
    </location>
</feature>
<name>A0A7T0PAQ7_9CORY</name>
<evidence type="ECO:0000313" key="3">
    <source>
        <dbReference type="Proteomes" id="UP000594681"/>
    </source>
</evidence>
<reference evidence="2 3" key="1">
    <citation type="submission" date="2020-11" db="EMBL/GenBank/DDBJ databases">
        <title>Corynebacterium sp. ZJ-599.</title>
        <authorList>
            <person name="Zhou J."/>
        </authorList>
    </citation>
    <scope>NUCLEOTIDE SEQUENCE [LARGE SCALE GENOMIC DNA]</scope>
    <source>
        <strain evidence="2 3">ZJ-599</strain>
    </source>
</reference>
<feature type="transmembrane region" description="Helical" evidence="1">
    <location>
        <begin position="28"/>
        <end position="45"/>
    </location>
</feature>
<feature type="transmembrane region" description="Helical" evidence="1">
    <location>
        <begin position="57"/>
        <end position="80"/>
    </location>
</feature>
<keyword evidence="1" id="KW-0472">Membrane</keyword>
<dbReference type="Proteomes" id="UP000594681">
    <property type="component" value="Chromosome"/>
</dbReference>
<dbReference type="AlphaFoldDB" id="A0A7T0PAQ7"/>
<gene>
    <name evidence="2" type="ORF">G7Y31_01005</name>
</gene>
<keyword evidence="1" id="KW-0812">Transmembrane</keyword>